<evidence type="ECO:0000256" key="3">
    <source>
        <dbReference type="ARBA" id="ARBA00022490"/>
    </source>
</evidence>
<dbReference type="EMBL" id="JAERUA010000010">
    <property type="protein sequence ID" value="KAI1894503.1"/>
    <property type="molecule type" value="Genomic_DNA"/>
</dbReference>
<dbReference type="PANTHER" id="PTHR35678:SF1">
    <property type="entry name" value="PROTEIN STPG4"/>
    <property type="match status" value="1"/>
</dbReference>
<dbReference type="GO" id="GO:0042393">
    <property type="term" value="F:histone binding"/>
    <property type="evidence" value="ECO:0007669"/>
    <property type="project" value="TreeGrafter"/>
</dbReference>
<dbReference type="GO" id="GO:0044727">
    <property type="term" value="P:epigenetic programing of male pronucleus"/>
    <property type="evidence" value="ECO:0007669"/>
    <property type="project" value="TreeGrafter"/>
</dbReference>
<keyword evidence="7" id="KW-1185">Reference proteome</keyword>
<comment type="caution">
    <text evidence="6">The sequence shown here is derived from an EMBL/GenBank/DDBJ whole genome shotgun (WGS) entry which is preliminary data.</text>
</comment>
<dbReference type="InterPro" id="IPR010736">
    <property type="entry name" value="SHIPPO-rpt"/>
</dbReference>
<evidence type="ECO:0000313" key="6">
    <source>
        <dbReference type="EMBL" id="KAI1894503.1"/>
    </source>
</evidence>
<proteinExistence type="predicted"/>
<evidence type="ECO:0000256" key="4">
    <source>
        <dbReference type="ARBA" id="ARBA00023242"/>
    </source>
</evidence>
<accession>A0A8T3DB58</accession>
<gene>
    <name evidence="6" type="ORF">AGOR_G00116470</name>
</gene>
<dbReference type="GO" id="GO:0042585">
    <property type="term" value="C:germinal vesicle"/>
    <property type="evidence" value="ECO:0007669"/>
    <property type="project" value="TreeGrafter"/>
</dbReference>
<dbReference type="GO" id="GO:0003682">
    <property type="term" value="F:chromatin binding"/>
    <property type="evidence" value="ECO:0007669"/>
    <property type="project" value="TreeGrafter"/>
</dbReference>
<comment type="subcellular location">
    <subcellularLocation>
        <location evidence="2">Cytoplasm</location>
    </subcellularLocation>
    <subcellularLocation>
        <location evidence="1">Nucleus</location>
    </subcellularLocation>
</comment>
<evidence type="ECO:0008006" key="8">
    <source>
        <dbReference type="Google" id="ProtNLM"/>
    </source>
</evidence>
<evidence type="ECO:0000313" key="7">
    <source>
        <dbReference type="Proteomes" id="UP000829720"/>
    </source>
</evidence>
<keyword evidence="4" id="KW-0539">Nucleus</keyword>
<dbReference type="GO" id="GO:0005737">
    <property type="term" value="C:cytoplasm"/>
    <property type="evidence" value="ECO:0007669"/>
    <property type="project" value="UniProtKB-SubCell"/>
</dbReference>
<evidence type="ECO:0000256" key="5">
    <source>
        <dbReference type="SAM" id="MobiDB-lite"/>
    </source>
</evidence>
<evidence type="ECO:0000256" key="2">
    <source>
        <dbReference type="ARBA" id="ARBA00004496"/>
    </source>
</evidence>
<feature type="region of interest" description="Disordered" evidence="5">
    <location>
        <begin position="1"/>
        <end position="45"/>
    </location>
</feature>
<dbReference type="GO" id="GO:0001939">
    <property type="term" value="C:female pronucleus"/>
    <property type="evidence" value="ECO:0007669"/>
    <property type="project" value="TreeGrafter"/>
</dbReference>
<dbReference type="PANTHER" id="PTHR35678">
    <property type="entry name" value="PROTEIN STPG4"/>
    <property type="match status" value="1"/>
</dbReference>
<sequence>MTVGRDKRISNPEDKHIDIDRSGGKDNKKKDQSERDSWWRESLKDSPNPGSYHIRGFIEEAALNPIPMTYGFQGTGRKTPLPWVRKGDLLLPGAYRHTDSIQEALRRQASYSFKNCPRPQDVTLGVRDKDVNISPWHYDLMEKPVPKLPCKHVMFRSAVQRQSFLPREGPAPGQYDVKRGPTRAITSCFRSKVPRLHSIRSRTPGPGTYEPSWLTGPRTGTEASVGRAYGLFFRNVF</sequence>
<keyword evidence="3" id="KW-0963">Cytoplasm</keyword>
<dbReference type="Proteomes" id="UP000829720">
    <property type="component" value="Unassembled WGS sequence"/>
</dbReference>
<dbReference type="OrthoDB" id="6228811at2759"/>
<dbReference type="AlphaFoldDB" id="A0A8T3DB58"/>
<evidence type="ECO:0000256" key="1">
    <source>
        <dbReference type="ARBA" id="ARBA00004123"/>
    </source>
</evidence>
<dbReference type="Pfam" id="PF07004">
    <property type="entry name" value="SHIPPO-rpt"/>
    <property type="match status" value="1"/>
</dbReference>
<organism evidence="6 7">
    <name type="scientific">Albula goreensis</name>
    <dbReference type="NCBI Taxonomy" id="1534307"/>
    <lineage>
        <taxon>Eukaryota</taxon>
        <taxon>Metazoa</taxon>
        <taxon>Chordata</taxon>
        <taxon>Craniata</taxon>
        <taxon>Vertebrata</taxon>
        <taxon>Euteleostomi</taxon>
        <taxon>Actinopterygii</taxon>
        <taxon>Neopterygii</taxon>
        <taxon>Teleostei</taxon>
        <taxon>Albuliformes</taxon>
        <taxon>Albulidae</taxon>
        <taxon>Albula</taxon>
    </lineage>
</organism>
<dbReference type="GO" id="GO:0001940">
    <property type="term" value="C:male pronucleus"/>
    <property type="evidence" value="ECO:0007669"/>
    <property type="project" value="TreeGrafter"/>
</dbReference>
<reference evidence="6" key="1">
    <citation type="submission" date="2021-01" db="EMBL/GenBank/DDBJ databases">
        <authorList>
            <person name="Zahm M."/>
            <person name="Roques C."/>
            <person name="Cabau C."/>
            <person name="Klopp C."/>
            <person name="Donnadieu C."/>
            <person name="Jouanno E."/>
            <person name="Lampietro C."/>
            <person name="Louis A."/>
            <person name="Herpin A."/>
            <person name="Echchiki A."/>
            <person name="Berthelot C."/>
            <person name="Parey E."/>
            <person name="Roest-Crollius H."/>
            <person name="Braasch I."/>
            <person name="Postlethwait J."/>
            <person name="Bobe J."/>
            <person name="Montfort J."/>
            <person name="Bouchez O."/>
            <person name="Begum T."/>
            <person name="Mejri S."/>
            <person name="Adams A."/>
            <person name="Chen W.-J."/>
            <person name="Guiguen Y."/>
        </authorList>
    </citation>
    <scope>NUCLEOTIDE SEQUENCE</scope>
    <source>
        <tissue evidence="6">Blood</tissue>
    </source>
</reference>
<feature type="compositionally biased region" description="Basic and acidic residues" evidence="5">
    <location>
        <begin position="1"/>
        <end position="44"/>
    </location>
</feature>
<name>A0A8T3DB58_9TELE</name>
<protein>
    <recommendedName>
        <fullName evidence="8">Protein STPG4</fullName>
    </recommendedName>
</protein>